<feature type="compositionally biased region" description="Basic and acidic residues" evidence="1">
    <location>
        <begin position="389"/>
        <end position="398"/>
    </location>
</feature>
<evidence type="ECO:0000256" key="1">
    <source>
        <dbReference type="SAM" id="MobiDB-lite"/>
    </source>
</evidence>
<keyword evidence="3" id="KW-1185">Reference proteome</keyword>
<evidence type="ECO:0000313" key="2">
    <source>
        <dbReference type="EMBL" id="KAK3909169.1"/>
    </source>
</evidence>
<evidence type="ECO:0000313" key="3">
    <source>
        <dbReference type="Proteomes" id="UP001219518"/>
    </source>
</evidence>
<comment type="caution">
    <text evidence="2">The sequence shown here is derived from an EMBL/GenBank/DDBJ whole genome shotgun (WGS) entry which is preliminary data.</text>
</comment>
<reference evidence="2" key="2">
    <citation type="journal article" date="2023" name="BMC Genomics">
        <title>Pest status, molecular evolution, and epigenetic factors derived from the genome assembly of Frankliniella fusca, a thysanopteran phytovirus vector.</title>
        <authorList>
            <person name="Catto M.A."/>
            <person name="Labadie P.E."/>
            <person name="Jacobson A.L."/>
            <person name="Kennedy G.G."/>
            <person name="Srinivasan R."/>
            <person name="Hunt B.G."/>
        </authorList>
    </citation>
    <scope>NUCLEOTIDE SEQUENCE</scope>
    <source>
        <strain evidence="2">PL_HMW_Pooled</strain>
    </source>
</reference>
<gene>
    <name evidence="2" type="ORF">KUF71_003769</name>
</gene>
<dbReference type="EMBL" id="JAHWGI010000085">
    <property type="protein sequence ID" value="KAK3909169.1"/>
    <property type="molecule type" value="Genomic_DNA"/>
</dbReference>
<proteinExistence type="predicted"/>
<accession>A0AAE1L811</accession>
<reference evidence="2" key="1">
    <citation type="submission" date="2021-07" db="EMBL/GenBank/DDBJ databases">
        <authorList>
            <person name="Catto M.A."/>
            <person name="Jacobson A."/>
            <person name="Kennedy G."/>
            <person name="Labadie P."/>
            <person name="Hunt B.G."/>
            <person name="Srinivasan R."/>
        </authorList>
    </citation>
    <scope>NUCLEOTIDE SEQUENCE</scope>
    <source>
        <strain evidence="2">PL_HMW_Pooled</strain>
        <tissue evidence="2">Head</tissue>
    </source>
</reference>
<sequence length="796" mass="85285">MPSFESHLKQSLYVKLSIAHVSGSRRSEGPCPVHLSCLPVRRLPAEHVPVAGHLQAATRLTYALYVSETSCARRAHGTVGSRRPPSLFSRLSARSRFATNFRKTASSGGNASWRGFLALVRLRTSCHMALWKDSAARSDGSSGWPTYLEIENKRLLVALSGAPHERLVIAWEVYRPVGQSRPAGLRADDIHILVGESLALVHVHAVHAQHRLGDRHAEQVQPHGLLLGAKTLGVAACRMELVQPLEVHSDAVAAALLLAELEVARRFDVLRTVLQGAQGLVVHRREWGVLGEPGIHPQAVPHLGGFLGIRDRVPELREHVEGQLGVQGALEDGAGEARRELEAALDDDGQADGEALSRSASALSSARGASSHCRKARSSSSDSSSATDGMERPLRTKRDSMLAFQASISARRLASSDSGEAGISRIHSISWRVNGFTPNELVLHPSARELVQHRHSRPGDHVADAVLGLLVAQLEQRVQAEGVVVVDLALEAEPALDVGDHSGFLLGRQGLHAVLPVHGVGALPHRAPYLLPRLGVGVREALRQVVDALGHLLLRLAQYQVLVQDVHKGDGGPQGLGFELVQFGAIVDPGAVHLEHVPVEDGRQPDIHAVEVLVDVDDGHGAHLEVRVIVVQLLARVVHVVLTNLTVSVHVQVDDAFDRQQLHEAVRIRAAQGLILVRQMVPPRMEPLTSRHTQVVSTCGASPCGPGVSAGGAWAAAAAAAGVSAVDPVVSGMVTFTGAPGTKSQRKRAVSFGKAVLEIASRCKHNPTLKEAYRCQSIKESLIHGVGGYYQSDLDH</sequence>
<organism evidence="2 3">
    <name type="scientific">Frankliniella fusca</name>
    <dbReference type="NCBI Taxonomy" id="407009"/>
    <lineage>
        <taxon>Eukaryota</taxon>
        <taxon>Metazoa</taxon>
        <taxon>Ecdysozoa</taxon>
        <taxon>Arthropoda</taxon>
        <taxon>Hexapoda</taxon>
        <taxon>Insecta</taxon>
        <taxon>Pterygota</taxon>
        <taxon>Neoptera</taxon>
        <taxon>Paraneoptera</taxon>
        <taxon>Thysanoptera</taxon>
        <taxon>Terebrantia</taxon>
        <taxon>Thripoidea</taxon>
        <taxon>Thripidae</taxon>
        <taxon>Frankliniella</taxon>
    </lineage>
</organism>
<dbReference type="Proteomes" id="UP001219518">
    <property type="component" value="Unassembled WGS sequence"/>
</dbReference>
<feature type="region of interest" description="Disordered" evidence="1">
    <location>
        <begin position="346"/>
        <end position="398"/>
    </location>
</feature>
<dbReference type="AlphaFoldDB" id="A0AAE1L811"/>
<protein>
    <submittedName>
        <fullName evidence="2">tRNA pseudouridine synthase B</fullName>
    </submittedName>
</protein>
<feature type="compositionally biased region" description="Low complexity" evidence="1">
    <location>
        <begin position="356"/>
        <end position="371"/>
    </location>
</feature>
<name>A0AAE1L811_9NEOP</name>